<dbReference type="AlphaFoldDB" id="A0A1G9T7V2"/>
<sequence>MTTQPNPQVCAAATLRHEELLRLIRQFDDEIGLDVLSEVITELFMLYLAEANEHQYPMEEVTGTAMVVSKGLCWLGGVGRR</sequence>
<dbReference type="EMBL" id="FNGS01000006">
    <property type="protein sequence ID" value="SDM43783.1"/>
    <property type="molecule type" value="Genomic_DNA"/>
</dbReference>
<dbReference type="Proteomes" id="UP000198901">
    <property type="component" value="Unassembled WGS sequence"/>
</dbReference>
<gene>
    <name evidence="1" type="ORF">SAMN04488090_3450</name>
</gene>
<proteinExistence type="predicted"/>
<evidence type="ECO:0000313" key="2">
    <source>
        <dbReference type="Proteomes" id="UP000198901"/>
    </source>
</evidence>
<accession>A0A1G9T7V2</accession>
<dbReference type="RefSeq" id="WP_093204989.1">
    <property type="nucleotide sequence ID" value="NZ_FNGS01000006.1"/>
</dbReference>
<protein>
    <submittedName>
        <fullName evidence="1">Uncharacterized protein</fullName>
    </submittedName>
</protein>
<dbReference type="STRING" id="563176.SAMN04488090_3450"/>
<name>A0A1G9T7V2_9BACT</name>
<evidence type="ECO:0000313" key="1">
    <source>
        <dbReference type="EMBL" id="SDM43783.1"/>
    </source>
</evidence>
<organism evidence="1 2">
    <name type="scientific">Siphonobacter aquaeclarae</name>
    <dbReference type="NCBI Taxonomy" id="563176"/>
    <lineage>
        <taxon>Bacteria</taxon>
        <taxon>Pseudomonadati</taxon>
        <taxon>Bacteroidota</taxon>
        <taxon>Cytophagia</taxon>
        <taxon>Cytophagales</taxon>
        <taxon>Cytophagaceae</taxon>
        <taxon>Siphonobacter</taxon>
    </lineage>
</organism>
<reference evidence="1 2" key="1">
    <citation type="submission" date="2016-10" db="EMBL/GenBank/DDBJ databases">
        <authorList>
            <person name="de Groot N.N."/>
        </authorList>
    </citation>
    <scope>NUCLEOTIDE SEQUENCE [LARGE SCALE GENOMIC DNA]</scope>
    <source>
        <strain evidence="1 2">DSM 21668</strain>
    </source>
</reference>
<keyword evidence="2" id="KW-1185">Reference proteome</keyword>